<feature type="chain" id="PRO_5043371147" evidence="3">
    <location>
        <begin position="17"/>
        <end position="265"/>
    </location>
</feature>
<feature type="region of interest" description="Disordered" evidence="1">
    <location>
        <begin position="179"/>
        <end position="209"/>
    </location>
</feature>
<keyword evidence="2" id="KW-0812">Transmembrane</keyword>
<feature type="compositionally biased region" description="Polar residues" evidence="1">
    <location>
        <begin position="179"/>
        <end position="193"/>
    </location>
</feature>
<reference evidence="4 5" key="1">
    <citation type="submission" date="2024-04" db="EMBL/GenBank/DDBJ databases">
        <authorList>
            <person name="Waldvogel A.-M."/>
            <person name="Schoenle A."/>
        </authorList>
    </citation>
    <scope>NUCLEOTIDE SEQUENCE [LARGE SCALE GENOMIC DNA]</scope>
</reference>
<keyword evidence="2" id="KW-0472">Membrane</keyword>
<proteinExistence type="predicted"/>
<evidence type="ECO:0000256" key="2">
    <source>
        <dbReference type="SAM" id="Phobius"/>
    </source>
</evidence>
<dbReference type="EMBL" id="OZ035841">
    <property type="protein sequence ID" value="CAL1590298.1"/>
    <property type="molecule type" value="Genomic_DNA"/>
</dbReference>
<dbReference type="AlphaFoldDB" id="A0AAV2KNG5"/>
<evidence type="ECO:0000256" key="1">
    <source>
        <dbReference type="SAM" id="MobiDB-lite"/>
    </source>
</evidence>
<organism evidence="4 5">
    <name type="scientific">Knipowitschia caucasica</name>
    <name type="common">Caucasian dwarf goby</name>
    <name type="synonym">Pomatoschistus caucasicus</name>
    <dbReference type="NCBI Taxonomy" id="637954"/>
    <lineage>
        <taxon>Eukaryota</taxon>
        <taxon>Metazoa</taxon>
        <taxon>Chordata</taxon>
        <taxon>Craniata</taxon>
        <taxon>Vertebrata</taxon>
        <taxon>Euteleostomi</taxon>
        <taxon>Actinopterygii</taxon>
        <taxon>Neopterygii</taxon>
        <taxon>Teleostei</taxon>
        <taxon>Neoteleostei</taxon>
        <taxon>Acanthomorphata</taxon>
        <taxon>Gobiaria</taxon>
        <taxon>Gobiiformes</taxon>
        <taxon>Gobioidei</taxon>
        <taxon>Gobiidae</taxon>
        <taxon>Gobiinae</taxon>
        <taxon>Knipowitschia</taxon>
    </lineage>
</organism>
<keyword evidence="3" id="KW-0732">Signal</keyword>
<accession>A0AAV2KNG5</accession>
<evidence type="ECO:0000256" key="3">
    <source>
        <dbReference type="SAM" id="SignalP"/>
    </source>
</evidence>
<evidence type="ECO:0000313" key="5">
    <source>
        <dbReference type="Proteomes" id="UP001497482"/>
    </source>
</evidence>
<keyword evidence="2" id="KW-1133">Transmembrane helix</keyword>
<feature type="signal peptide" evidence="3">
    <location>
        <begin position="1"/>
        <end position="16"/>
    </location>
</feature>
<evidence type="ECO:0000313" key="4">
    <source>
        <dbReference type="EMBL" id="CAL1590298.1"/>
    </source>
</evidence>
<protein>
    <submittedName>
        <fullName evidence="4">Uncharacterized protein</fullName>
    </submittedName>
</protein>
<gene>
    <name evidence="4" type="ORF">KC01_LOCUS19825</name>
</gene>
<feature type="transmembrane region" description="Helical" evidence="2">
    <location>
        <begin position="121"/>
        <end position="143"/>
    </location>
</feature>
<dbReference type="Proteomes" id="UP001497482">
    <property type="component" value="Chromosome 19"/>
</dbReference>
<name>A0AAV2KNG5_KNICA</name>
<sequence>MLLLLLGLYCFSGVKAEILYGMKDAVPKPAMSVTVEQVNVPSGLCIFNVNCSVHDLHLWSQCDQYRCRTAQQSSSEINITASIHRHKLFCVVHNHVSSKETSLQTEALCSSTGQDSPVSNYVTLALTTSALAIVVFLLLCFGARKFFLRRRQKQQVCGNTTKTKSHSKPRVIKSQPIEQHSQLRISTSSSQADVSYENVDPETTASNRDGKADTVYCTLDLQPTSESQNFDGKTATKSLRMERSDHVDTLYNAIQKPHGSQNREK</sequence>
<keyword evidence="5" id="KW-1185">Reference proteome</keyword>